<reference evidence="2" key="1">
    <citation type="submission" date="2019-08" db="EMBL/GenBank/DDBJ databases">
        <title>Alphabaculoviruses infecting Mamestra configurata in North America.</title>
        <authorList>
            <person name="Erlandson M.A."/>
            <person name="Baldwin D."/>
            <person name="Theilmann D.A."/>
        </authorList>
    </citation>
    <scope>NUCLEOTIDE SEQUENCE</scope>
    <source>
        <strain evidence="2">Ls</strain>
    </source>
</reference>
<name>A0A7G7Y8B9_NPVMC</name>
<reference evidence="1" key="2">
    <citation type="submission" date="2019-08" db="EMBL/GenBank/DDBJ databases">
        <title>Genomics of alphabaculovirus isolates infecting Mamestra configurata.</title>
        <authorList>
            <person name="Erlandson M.A."/>
            <person name="Baldwin D."/>
            <person name="Theilmann D.A."/>
        </authorList>
    </citation>
    <scope>NUCLEOTIDE SEQUENCE</scope>
    <source>
        <strain evidence="1">94-2</strain>
    </source>
</reference>
<evidence type="ECO:0000313" key="2">
    <source>
        <dbReference type="EMBL" id="QNH90947.1"/>
    </source>
</evidence>
<proteinExistence type="predicted"/>
<organismHost>
    <name type="scientific">Mamestra configurata</name>
    <name type="common">bertha armyworm</name>
    <dbReference type="NCBI Taxonomy" id="174822"/>
</organismHost>
<dbReference type="EMBL" id="MN320360">
    <property type="protein sequence ID" value="QNH90615.1"/>
    <property type="molecule type" value="Genomic_DNA"/>
</dbReference>
<organism evidence="1">
    <name type="scientific">Mamestra configurata nucleopolyhedrovirus</name>
    <name type="common">MacoNPV</name>
    <dbReference type="NCBI Taxonomy" id="207830"/>
    <lineage>
        <taxon>Viruses</taxon>
        <taxon>Viruses incertae sedis</taxon>
        <taxon>Naldaviricetes</taxon>
        <taxon>Lefavirales</taxon>
        <taxon>Baculoviridae</taxon>
        <taxon>Alphabaculovirus</taxon>
        <taxon>Alphabaculovirus maconfiguratae</taxon>
    </lineage>
</organism>
<accession>A0A7G7Y8B9</accession>
<protein>
    <submittedName>
        <fullName evidence="1">Maco-A 135</fullName>
    </submittedName>
</protein>
<sequence>MLATTSVVAGTSDIFEQNKVIILSYDKYAQLSRYKFAHKDNRDYYYKDTCTNKTVKFLTPLSTLDKYKDFVIFVY</sequence>
<evidence type="ECO:0000313" key="1">
    <source>
        <dbReference type="EMBL" id="QNH90615.1"/>
    </source>
</evidence>
<dbReference type="EMBL" id="MN395659">
    <property type="protein sequence ID" value="QNH90947.1"/>
    <property type="molecule type" value="Genomic_DNA"/>
</dbReference>